<proteinExistence type="predicted"/>
<reference evidence="1 2" key="1">
    <citation type="submission" date="2024-09" db="EMBL/GenBank/DDBJ databases">
        <title>Rethinking Asexuality: The Enigmatic Case of Functional Sexual Genes in Lepraria (Stereocaulaceae).</title>
        <authorList>
            <person name="Doellman M."/>
            <person name="Sun Y."/>
            <person name="Barcenas-Pena A."/>
            <person name="Lumbsch H.T."/>
            <person name="Grewe F."/>
        </authorList>
    </citation>
    <scope>NUCLEOTIDE SEQUENCE [LARGE SCALE GENOMIC DNA]</scope>
    <source>
        <strain evidence="1 2">Grewe 0041</strain>
    </source>
</reference>
<gene>
    <name evidence="1" type="ORF">ABVK25_003258</name>
</gene>
<keyword evidence="2" id="KW-1185">Reference proteome</keyword>
<accession>A0ABR4BEZ8</accession>
<organism evidence="1 2">
    <name type="scientific">Lepraria finkii</name>
    <dbReference type="NCBI Taxonomy" id="1340010"/>
    <lineage>
        <taxon>Eukaryota</taxon>
        <taxon>Fungi</taxon>
        <taxon>Dikarya</taxon>
        <taxon>Ascomycota</taxon>
        <taxon>Pezizomycotina</taxon>
        <taxon>Lecanoromycetes</taxon>
        <taxon>OSLEUM clade</taxon>
        <taxon>Lecanoromycetidae</taxon>
        <taxon>Lecanorales</taxon>
        <taxon>Lecanorineae</taxon>
        <taxon>Stereocaulaceae</taxon>
        <taxon>Lepraria</taxon>
    </lineage>
</organism>
<dbReference type="EMBL" id="JBHFEH010000008">
    <property type="protein sequence ID" value="KAL2056235.1"/>
    <property type="molecule type" value="Genomic_DNA"/>
</dbReference>
<name>A0ABR4BEZ8_9LECA</name>
<evidence type="ECO:0000313" key="2">
    <source>
        <dbReference type="Proteomes" id="UP001590951"/>
    </source>
</evidence>
<sequence length="80" mass="8855">MIEDMGEDKAFRGASPLLDVGESDLENDVGSDGRWVSEGEWGYVVGQDEIEDIFVAIAVLSTQNLVTLMKEANILRSFFK</sequence>
<protein>
    <submittedName>
        <fullName evidence="1">Uncharacterized protein</fullName>
    </submittedName>
</protein>
<evidence type="ECO:0000313" key="1">
    <source>
        <dbReference type="EMBL" id="KAL2056235.1"/>
    </source>
</evidence>
<comment type="caution">
    <text evidence="1">The sequence shown here is derived from an EMBL/GenBank/DDBJ whole genome shotgun (WGS) entry which is preliminary data.</text>
</comment>
<dbReference type="Proteomes" id="UP001590951">
    <property type="component" value="Unassembled WGS sequence"/>
</dbReference>